<comment type="subcellular location">
    <subcellularLocation>
        <location evidence="4">Cell projection</location>
        <location evidence="4">Filopodium</location>
    </subcellularLocation>
    <subcellularLocation>
        <location evidence="5">Cell projection</location>
        <location evidence="5">Lamellipodium</location>
    </subcellularLocation>
    <subcellularLocation>
        <location evidence="2">Cytoplasm</location>
        <location evidence="2">Cytoskeleton</location>
    </subcellularLocation>
    <subcellularLocation>
        <location evidence="1">Membrane</location>
        <topology evidence="1">Peripheral membrane protein</topology>
    </subcellularLocation>
    <subcellularLocation>
        <location evidence="3">Nucleus speckle</location>
    </subcellularLocation>
</comment>
<dbReference type="GO" id="GO:0034485">
    <property type="term" value="F:phosphatidylinositol-3,4,5-trisphosphate 5-phosphatase activity"/>
    <property type="evidence" value="ECO:0007669"/>
    <property type="project" value="UniProtKB-EC"/>
</dbReference>
<dbReference type="GO" id="GO:0046856">
    <property type="term" value="P:phosphatidylinositol dephosphorylation"/>
    <property type="evidence" value="ECO:0007669"/>
    <property type="project" value="InterPro"/>
</dbReference>
<keyword evidence="13 18" id="KW-0727">SH2 domain</keyword>
<dbReference type="KEGG" id="cvn:111132057"/>
<evidence type="ECO:0000256" key="18">
    <source>
        <dbReference type="PROSITE-ProRule" id="PRU00191"/>
    </source>
</evidence>
<evidence type="ECO:0000256" key="8">
    <source>
        <dbReference type="ARBA" id="ARBA00022490"/>
    </source>
</evidence>
<dbReference type="PANTHER" id="PTHR46051:SF1">
    <property type="entry name" value="INOSITOL POLYPHOSPHATE-RELATED PHOSPHATASE DOMAIN-CONTAINING PROTEIN"/>
    <property type="match status" value="1"/>
</dbReference>
<dbReference type="SUPFAM" id="SSF47769">
    <property type="entry name" value="SAM/Pointed domain"/>
    <property type="match status" value="1"/>
</dbReference>
<evidence type="ECO:0000256" key="15">
    <source>
        <dbReference type="ARBA" id="ARBA00023136"/>
    </source>
</evidence>
<dbReference type="GeneID" id="111132057"/>
<name>A0A8B8E6U0_CRAVI</name>
<dbReference type="SMART" id="SM00454">
    <property type="entry name" value="SAM"/>
    <property type="match status" value="1"/>
</dbReference>
<evidence type="ECO:0000256" key="19">
    <source>
        <dbReference type="SAM" id="Coils"/>
    </source>
</evidence>
<dbReference type="InterPro" id="IPR000300">
    <property type="entry name" value="IPPc"/>
</dbReference>
<keyword evidence="11" id="KW-0378">Hydrolase</keyword>
<feature type="compositionally biased region" description="Polar residues" evidence="20">
    <location>
        <begin position="1037"/>
        <end position="1050"/>
    </location>
</feature>
<keyword evidence="9" id="KW-0597">Phosphoprotein</keyword>
<keyword evidence="12" id="KW-0391">Immunity</keyword>
<dbReference type="GO" id="GO:0030175">
    <property type="term" value="C:filopodium"/>
    <property type="evidence" value="ECO:0007669"/>
    <property type="project" value="UniProtKB-SubCell"/>
</dbReference>
<evidence type="ECO:0000313" key="23">
    <source>
        <dbReference type="Proteomes" id="UP000694844"/>
    </source>
</evidence>
<keyword evidence="19" id="KW-0175">Coiled coil</keyword>
<dbReference type="GO" id="GO:0030027">
    <property type="term" value="C:lamellipodium"/>
    <property type="evidence" value="ECO:0007669"/>
    <property type="project" value="UniProtKB-SubCell"/>
</dbReference>
<dbReference type="GO" id="GO:0016607">
    <property type="term" value="C:nuclear speck"/>
    <property type="evidence" value="ECO:0007669"/>
    <property type="project" value="UniProtKB-SubCell"/>
</dbReference>
<evidence type="ECO:0000256" key="2">
    <source>
        <dbReference type="ARBA" id="ARBA00004245"/>
    </source>
</evidence>
<evidence type="ECO:0000313" key="24">
    <source>
        <dbReference type="RefSeq" id="XP_022335404.1"/>
    </source>
</evidence>
<feature type="compositionally biased region" description="Pro residues" evidence="20">
    <location>
        <begin position="1055"/>
        <end position="1064"/>
    </location>
</feature>
<dbReference type="FunFam" id="3.60.10.10:FF:000005">
    <property type="entry name" value="phosphatidylinositol 3,4,5-trisphosphate 5-phosphatase 1"/>
    <property type="match status" value="1"/>
</dbReference>
<keyword evidence="17" id="KW-0966">Cell projection</keyword>
<dbReference type="InterPro" id="IPR057510">
    <property type="entry name" value="C2_SHIP1-2_first"/>
</dbReference>
<sequence length="1136" mass="128563">MFYPVFAGATPRAKPPTPVARSSRKWSRASKPTLRQVHTKMSGNYFHRGISRLRAEELLLSAKEDGSFLVRDSETLQGAYVLCLLFQSRVHQYRVLPSHDNKLSIQAEGGAPEPKYADLNSLVADYMKRGDKNGLAFGLKFPVPPDKGEEVDSDDDDYQDNPPALPQQPLNPDNLDRNGFDSQPEQQKIKTTLLNNFSKLDLSGIDSDFVETLKIYFEKGIETDVTAVKAGDSNLPEFQKLLENAAKNLQRELDKFIKRVRTINELLTVPETTSGTRLPSMMERSGSSIPAMLEKMNKCRSNLMALDNKVQETLRYFSVSLYDCLPFENKDTDPLPESFTPLLSSLGKPHIPRSDFEVKLIRTGKQSKMTLSVDIPHGKLYAVKPSKESLDPNSVFSHERITQLVKSTKDNTKLDMLVLDDEKKKKPMKLTLAFSTVHVRETFCQQIMQMKNMHSSVVDVDQISVFVGTWNMGDSQPTASINSWLRCNGTGKSRDPQILGVIPHDMYVIGTQESAMTEKDWVNFVKNHIKSCLMADVELVEVCTLWGIRLVVLVKKQLHQYINRIQHSTVRTGIANTLGNKGAVAISFYFKGTSFCFVNCHLTSGDERGERRNQNYRDIIKGLSLGQKHLGLFDVLNQFNHLYWLGDLNYRVEDNIGTILEKLECKDIEYLLTKDQLKKNQREKKSFCGFCEEEISFMPTYRLPRFQIEYKYDWRKVKKTGERINAPSWCDRVLWRSYPGTYIENLAYGCADKVLGSDHRPVFASFNVGITSDFVMNRNSLTSESLIKIVFHQVVAQVKTCCKQYFYLEFHSTCLADVVPSNPNTSFQQHKTGFYTCPVWERKQIPELKPMFGDEEYLEEQHILIAVRSRDSDNESYGECVVEMKGKININKPHSFECQLLHQGEVTGKLSGQVHALTGSFAPRSSKKSYELVALDTEYIDPELIHADSPNIPPPDIPTSMVAPPSSNAHATLTQVQSMPSVLSDRQGIPISRTPTDDPPYKYGYGDVSSSSLFKKQLEHFDLSSSSRMRSHPLPGMTQTSYRSTPTGGTVTEPPNKPPPPLPKKQPSYVNITKAHPIGDWLKGINLSQYLDNFLKNGFDSLPVLKNMSKRDLMEIGIGNVIHIDMMLESLKRISQ</sequence>
<dbReference type="InterPro" id="IPR013761">
    <property type="entry name" value="SAM/pointed_sf"/>
</dbReference>
<accession>A0A8B8E6U0</accession>
<dbReference type="InterPro" id="IPR036691">
    <property type="entry name" value="Endo/exonu/phosph_ase_sf"/>
</dbReference>
<reference evidence="24" key="1">
    <citation type="submission" date="2025-08" db="UniProtKB">
        <authorList>
            <consortium name="RefSeq"/>
        </authorList>
    </citation>
    <scope>IDENTIFICATION</scope>
    <source>
        <tissue evidence="24">Whole sample</tissue>
    </source>
</reference>
<evidence type="ECO:0000256" key="14">
    <source>
        <dbReference type="ARBA" id="ARBA00023130"/>
    </source>
</evidence>
<evidence type="ECO:0000256" key="10">
    <source>
        <dbReference type="ARBA" id="ARBA00022588"/>
    </source>
</evidence>
<dbReference type="PANTHER" id="PTHR46051">
    <property type="entry name" value="SH2 DOMAIN-CONTAINING PROTEIN"/>
    <property type="match status" value="1"/>
</dbReference>
<feature type="region of interest" description="Disordered" evidence="20">
    <location>
        <begin position="981"/>
        <end position="1002"/>
    </location>
</feature>
<dbReference type="SMART" id="SM00128">
    <property type="entry name" value="IPPc"/>
    <property type="match status" value="1"/>
</dbReference>
<dbReference type="InterPro" id="IPR001660">
    <property type="entry name" value="SAM"/>
</dbReference>
<gene>
    <name evidence="24" type="primary">LOC111132057</name>
</gene>
<keyword evidence="16" id="KW-0206">Cytoskeleton</keyword>
<evidence type="ECO:0000256" key="4">
    <source>
        <dbReference type="ARBA" id="ARBA00004486"/>
    </source>
</evidence>
<keyword evidence="8" id="KW-0963">Cytoplasm</keyword>
<dbReference type="PRINTS" id="PR00401">
    <property type="entry name" value="SH2DOMAIN"/>
</dbReference>
<dbReference type="InterPro" id="IPR036860">
    <property type="entry name" value="SH2_dom_sf"/>
</dbReference>
<proteinExistence type="inferred from homology"/>
<evidence type="ECO:0000256" key="7">
    <source>
        <dbReference type="ARBA" id="ARBA00012981"/>
    </source>
</evidence>
<dbReference type="Pfam" id="PF24150">
    <property type="entry name" value="C2_SHIP1-2_first"/>
    <property type="match status" value="1"/>
</dbReference>
<evidence type="ECO:0000256" key="12">
    <source>
        <dbReference type="ARBA" id="ARBA00022859"/>
    </source>
</evidence>
<dbReference type="Pfam" id="PF00536">
    <property type="entry name" value="SAM_1"/>
    <property type="match status" value="1"/>
</dbReference>
<dbReference type="GO" id="GO:0005856">
    <property type="term" value="C:cytoskeleton"/>
    <property type="evidence" value="ECO:0007669"/>
    <property type="project" value="UniProtKB-SubCell"/>
</dbReference>
<evidence type="ECO:0000256" key="9">
    <source>
        <dbReference type="ARBA" id="ARBA00022553"/>
    </source>
</evidence>
<dbReference type="SUPFAM" id="SSF55550">
    <property type="entry name" value="SH2 domain"/>
    <property type="match status" value="1"/>
</dbReference>
<feature type="region of interest" description="Disordered" evidence="20">
    <location>
        <begin position="138"/>
        <end position="182"/>
    </location>
</feature>
<dbReference type="SUPFAM" id="SSF56219">
    <property type="entry name" value="DNase I-like"/>
    <property type="match status" value="1"/>
</dbReference>
<keyword evidence="10" id="KW-0399">Innate immunity</keyword>
<keyword evidence="23" id="KW-1185">Reference proteome</keyword>
<dbReference type="Gene3D" id="3.60.10.10">
    <property type="entry name" value="Endonuclease/exonuclease/phosphatase"/>
    <property type="match status" value="1"/>
</dbReference>
<evidence type="ECO:0000256" key="5">
    <source>
        <dbReference type="ARBA" id="ARBA00004510"/>
    </source>
</evidence>
<dbReference type="Gene3D" id="3.30.505.10">
    <property type="entry name" value="SH2 domain"/>
    <property type="match status" value="1"/>
</dbReference>
<dbReference type="OrthoDB" id="7862313at2759"/>
<dbReference type="GO" id="GO:0016020">
    <property type="term" value="C:membrane"/>
    <property type="evidence" value="ECO:0007669"/>
    <property type="project" value="UniProtKB-SubCell"/>
</dbReference>
<dbReference type="GO" id="GO:0050776">
    <property type="term" value="P:regulation of immune response"/>
    <property type="evidence" value="ECO:0007669"/>
    <property type="project" value="TreeGrafter"/>
</dbReference>
<dbReference type="RefSeq" id="XP_022335404.1">
    <property type="nucleotide sequence ID" value="XM_022479696.1"/>
</dbReference>
<dbReference type="PROSITE" id="PS50105">
    <property type="entry name" value="SAM_DOMAIN"/>
    <property type="match status" value="1"/>
</dbReference>
<evidence type="ECO:0000256" key="13">
    <source>
        <dbReference type="ARBA" id="ARBA00022999"/>
    </source>
</evidence>
<feature type="region of interest" description="Disordered" evidence="20">
    <location>
        <begin position="7"/>
        <end position="30"/>
    </location>
</feature>
<dbReference type="GO" id="GO:0002250">
    <property type="term" value="P:adaptive immune response"/>
    <property type="evidence" value="ECO:0007669"/>
    <property type="project" value="UniProtKB-KW"/>
</dbReference>
<protein>
    <recommendedName>
        <fullName evidence="7">phosphatidylinositol-3,4,5-trisphosphate 5-phosphatase</fullName>
        <ecNumber evidence="7">3.1.3.86</ecNumber>
    </recommendedName>
</protein>
<comment type="similarity">
    <text evidence="6">Belongs to the inositol 1,4,5-trisphosphate 5-phosphatase family.</text>
</comment>
<dbReference type="Gene3D" id="1.10.150.50">
    <property type="entry name" value="Transcription Factor, Ets-1"/>
    <property type="match status" value="1"/>
</dbReference>
<feature type="region of interest" description="Disordered" evidence="20">
    <location>
        <begin position="1024"/>
        <end position="1067"/>
    </location>
</feature>
<dbReference type="PROSITE" id="PS50001">
    <property type="entry name" value="SH2"/>
    <property type="match status" value="1"/>
</dbReference>
<keyword evidence="15" id="KW-0472">Membrane</keyword>
<feature type="domain" description="SH2" evidence="21">
    <location>
        <begin position="45"/>
        <end position="143"/>
    </location>
</feature>
<dbReference type="InterPro" id="IPR057509">
    <property type="entry name" value="C2_SHIP1-2_2nd"/>
</dbReference>
<feature type="coiled-coil region" evidence="19">
    <location>
        <begin position="239"/>
        <end position="266"/>
    </location>
</feature>
<feature type="domain" description="SAM" evidence="22">
    <location>
        <begin position="1073"/>
        <end position="1136"/>
    </location>
</feature>
<dbReference type="EC" id="3.1.3.86" evidence="7"/>
<dbReference type="InterPro" id="IPR000980">
    <property type="entry name" value="SH2"/>
</dbReference>
<dbReference type="GO" id="GO:0009966">
    <property type="term" value="P:regulation of signal transduction"/>
    <property type="evidence" value="ECO:0007669"/>
    <property type="project" value="TreeGrafter"/>
</dbReference>
<keyword evidence="14" id="KW-1064">Adaptive immunity</keyword>
<dbReference type="Pfam" id="PF22669">
    <property type="entry name" value="Exo_endo_phos2"/>
    <property type="match status" value="1"/>
</dbReference>
<dbReference type="Pfam" id="PF00017">
    <property type="entry name" value="SH2"/>
    <property type="match status" value="1"/>
</dbReference>
<feature type="compositionally biased region" description="Acidic residues" evidence="20">
    <location>
        <begin position="149"/>
        <end position="159"/>
    </location>
</feature>
<dbReference type="Proteomes" id="UP000694844">
    <property type="component" value="Chromosome 5"/>
</dbReference>
<dbReference type="AlphaFoldDB" id="A0A8B8E6U0"/>
<evidence type="ECO:0000256" key="6">
    <source>
        <dbReference type="ARBA" id="ARBA00008734"/>
    </source>
</evidence>
<evidence type="ECO:0000256" key="17">
    <source>
        <dbReference type="ARBA" id="ARBA00023273"/>
    </source>
</evidence>
<evidence type="ECO:0000256" key="3">
    <source>
        <dbReference type="ARBA" id="ARBA00004324"/>
    </source>
</evidence>
<dbReference type="SMART" id="SM00252">
    <property type="entry name" value="SH2"/>
    <property type="match status" value="1"/>
</dbReference>
<evidence type="ECO:0000259" key="22">
    <source>
        <dbReference type="PROSITE" id="PS50105"/>
    </source>
</evidence>
<dbReference type="GO" id="GO:0045087">
    <property type="term" value="P:innate immune response"/>
    <property type="evidence" value="ECO:0007669"/>
    <property type="project" value="UniProtKB-KW"/>
</dbReference>
<evidence type="ECO:0000256" key="20">
    <source>
        <dbReference type="SAM" id="MobiDB-lite"/>
    </source>
</evidence>
<evidence type="ECO:0000256" key="11">
    <source>
        <dbReference type="ARBA" id="ARBA00022801"/>
    </source>
</evidence>
<evidence type="ECO:0000256" key="1">
    <source>
        <dbReference type="ARBA" id="ARBA00004170"/>
    </source>
</evidence>
<organism evidence="23 24">
    <name type="scientific">Crassostrea virginica</name>
    <name type="common">Eastern oyster</name>
    <dbReference type="NCBI Taxonomy" id="6565"/>
    <lineage>
        <taxon>Eukaryota</taxon>
        <taxon>Metazoa</taxon>
        <taxon>Spiralia</taxon>
        <taxon>Lophotrochozoa</taxon>
        <taxon>Mollusca</taxon>
        <taxon>Bivalvia</taxon>
        <taxon>Autobranchia</taxon>
        <taxon>Pteriomorphia</taxon>
        <taxon>Ostreida</taxon>
        <taxon>Ostreoidea</taxon>
        <taxon>Ostreidae</taxon>
        <taxon>Crassostrea</taxon>
    </lineage>
</organism>
<evidence type="ECO:0000259" key="21">
    <source>
        <dbReference type="PROSITE" id="PS50001"/>
    </source>
</evidence>
<evidence type="ECO:0000256" key="16">
    <source>
        <dbReference type="ARBA" id="ARBA00023212"/>
    </source>
</evidence>
<dbReference type="Pfam" id="PF24147">
    <property type="entry name" value="C2_SHIP1-2_2nd"/>
    <property type="match status" value="1"/>
</dbReference>